<dbReference type="Gene3D" id="3.80.10.10">
    <property type="entry name" value="Ribonuclease Inhibitor"/>
    <property type="match status" value="3"/>
</dbReference>
<sequence length="323" mass="36538">MRSLIQAVHDKYDDDDEDVSSSELVMFVHVPRTTRRQRLPSVLVLDHCNIDSVGDEESLSSTCSDVRELDLSNNQISGWKEVIKLINCLPKLSFLNLSNNILGGSLIDSPSFTSFFPSLTTLILNRVGMEWDNLVPYLGYIPNLEALHLSLNEMKTPSDNTEIKFPKVTTLHYDGNCVEHRDHLSWISQNFPSLKSLVLCDCPLWTLRWNSSTQKIIQVQEIQSNGSSSESGSEGSQIFPHCDGDGQSNCCYRLPDDHSTPDVLFPNLHSISLNNCIIDCWEELDQLRQFPSLLELRLQSCPLFQVQVLQITIKFVVQVAEQV</sequence>
<gene>
    <name evidence="1" type="primary">EOG090X05JJ</name>
</gene>
<protein>
    <submittedName>
        <fullName evidence="1">EOG090X05JJ</fullName>
    </submittedName>
</protein>
<dbReference type="InterPro" id="IPR001611">
    <property type="entry name" value="Leu-rich_rpt"/>
</dbReference>
<evidence type="ECO:0000313" key="1">
    <source>
        <dbReference type="EMBL" id="CAG4642490.1"/>
    </source>
</evidence>
<dbReference type="EMBL" id="OC985835">
    <property type="protein sequence ID" value="CAG4642490.1"/>
    <property type="molecule type" value="Genomic_DNA"/>
</dbReference>
<reference evidence="1" key="1">
    <citation type="submission" date="2021-04" db="EMBL/GenBank/DDBJ databases">
        <authorList>
            <person name="Cornetti L."/>
        </authorList>
    </citation>
    <scope>NUCLEOTIDE SEQUENCE</scope>
</reference>
<proteinExistence type="predicted"/>
<dbReference type="SUPFAM" id="SSF52047">
    <property type="entry name" value="RNI-like"/>
    <property type="match status" value="1"/>
</dbReference>
<dbReference type="PANTHER" id="PTHR15140">
    <property type="entry name" value="TUBULIN-SPECIFIC CHAPERONE E"/>
    <property type="match status" value="1"/>
</dbReference>
<name>A0A9N6WTG5_9CRUS</name>
<dbReference type="AlphaFoldDB" id="A0A9N6WTG5"/>
<organism evidence="1">
    <name type="scientific">Evadne anonyx</name>
    <dbReference type="NCBI Taxonomy" id="141404"/>
    <lineage>
        <taxon>Eukaryota</taxon>
        <taxon>Metazoa</taxon>
        <taxon>Ecdysozoa</taxon>
        <taxon>Arthropoda</taxon>
        <taxon>Crustacea</taxon>
        <taxon>Branchiopoda</taxon>
        <taxon>Diplostraca</taxon>
        <taxon>Cladocera</taxon>
        <taxon>Onychopoda</taxon>
        <taxon>Podonidae</taxon>
        <taxon>Evadne</taxon>
    </lineage>
</organism>
<dbReference type="Pfam" id="PF00560">
    <property type="entry name" value="LRR_1"/>
    <property type="match status" value="1"/>
</dbReference>
<dbReference type="InterPro" id="IPR032675">
    <property type="entry name" value="LRR_dom_sf"/>
</dbReference>
<dbReference type="PROSITE" id="PS51450">
    <property type="entry name" value="LRR"/>
    <property type="match status" value="1"/>
</dbReference>
<accession>A0A9N6WTG5</accession>
<dbReference type="PANTHER" id="PTHR15140:SF6">
    <property type="entry name" value="TUBULIN-SPECIFIC CHAPERONE COFACTOR E-LIKE PROTEIN"/>
    <property type="match status" value="1"/>
</dbReference>